<evidence type="ECO:0000313" key="3">
    <source>
        <dbReference type="Proteomes" id="UP000641853"/>
    </source>
</evidence>
<feature type="domain" description="Methyltransferase type 11" evidence="1">
    <location>
        <begin position="47"/>
        <end position="150"/>
    </location>
</feature>
<proteinExistence type="predicted"/>
<dbReference type="PANTHER" id="PTHR43861">
    <property type="entry name" value="TRANS-ACONITATE 2-METHYLTRANSFERASE-RELATED"/>
    <property type="match status" value="1"/>
</dbReference>
<sequence length="262" mass="28893">MAITEYDDPAFFAKFSKLPRNRGGLTTTLEWPTISRNIGQVTNQTVLDLGCGCGQFCSWASENGAASVHGIDASAKMLEKARESNGADNITYEQGDLDLSLTHPNSTPLKLRENAYDIVHSSQVFHHLENLAATFAAIYKALKPGGRFVFSVNHPTYTAPRISNWGVRNDGTPFWELESYGSEGPRTVALLGHAIGVYHRTMETYISLLLENGFILVDFKECIPPPGVLREVHPDFGKEGHRPLYLVLSARKVHISSCDSRG</sequence>
<dbReference type="Pfam" id="PF08241">
    <property type="entry name" value="Methyltransf_11"/>
    <property type="match status" value="1"/>
</dbReference>
<dbReference type="PANTHER" id="PTHR43861:SF1">
    <property type="entry name" value="TRANS-ACONITATE 2-METHYLTRANSFERASE"/>
    <property type="match status" value="1"/>
</dbReference>
<dbReference type="CDD" id="cd02440">
    <property type="entry name" value="AdoMet_MTases"/>
    <property type="match status" value="1"/>
</dbReference>
<name>A0A8H6QJZ4_9EURO</name>
<gene>
    <name evidence="2" type="ORF">CNMCM7691_005473</name>
</gene>
<dbReference type="AlphaFoldDB" id="A0A8H6QJZ4"/>
<protein>
    <recommendedName>
        <fullName evidence="1">Methyltransferase type 11 domain-containing protein</fullName>
    </recommendedName>
</protein>
<evidence type="ECO:0000313" key="2">
    <source>
        <dbReference type="EMBL" id="KAF7175005.1"/>
    </source>
</evidence>
<accession>A0A8H6QJZ4</accession>
<dbReference type="InterPro" id="IPR013216">
    <property type="entry name" value="Methyltransf_11"/>
</dbReference>
<comment type="caution">
    <text evidence="2">The sequence shown here is derived from an EMBL/GenBank/DDBJ whole genome shotgun (WGS) entry which is preliminary data.</text>
</comment>
<evidence type="ECO:0000259" key="1">
    <source>
        <dbReference type="Pfam" id="PF08241"/>
    </source>
</evidence>
<reference evidence="2" key="1">
    <citation type="submission" date="2020-06" db="EMBL/GenBank/DDBJ databases">
        <title>Draft genome sequences of strains closely related to Aspergillus parafelis and Aspergillus hiratsukae.</title>
        <authorList>
            <person name="Dos Santos R.A.C."/>
            <person name="Rivero-Menendez O."/>
            <person name="Steenwyk J.L."/>
            <person name="Mead M.E."/>
            <person name="Goldman G.H."/>
            <person name="Alastruey-Izquierdo A."/>
            <person name="Rokas A."/>
        </authorList>
    </citation>
    <scope>NUCLEOTIDE SEQUENCE</scope>
    <source>
        <strain evidence="2">CNM-CM7691</strain>
    </source>
</reference>
<dbReference type="Gene3D" id="3.40.50.150">
    <property type="entry name" value="Vaccinia Virus protein VP39"/>
    <property type="match status" value="1"/>
</dbReference>
<dbReference type="Proteomes" id="UP000641853">
    <property type="component" value="Unassembled WGS sequence"/>
</dbReference>
<dbReference type="EMBL" id="JACBAG010001926">
    <property type="protein sequence ID" value="KAF7175005.1"/>
    <property type="molecule type" value="Genomic_DNA"/>
</dbReference>
<keyword evidence="3" id="KW-1185">Reference proteome</keyword>
<dbReference type="SUPFAM" id="SSF53335">
    <property type="entry name" value="S-adenosyl-L-methionine-dependent methyltransferases"/>
    <property type="match status" value="1"/>
</dbReference>
<dbReference type="InterPro" id="IPR029063">
    <property type="entry name" value="SAM-dependent_MTases_sf"/>
</dbReference>
<organism evidence="2 3">
    <name type="scientific">Aspergillus felis</name>
    <dbReference type="NCBI Taxonomy" id="1287682"/>
    <lineage>
        <taxon>Eukaryota</taxon>
        <taxon>Fungi</taxon>
        <taxon>Dikarya</taxon>
        <taxon>Ascomycota</taxon>
        <taxon>Pezizomycotina</taxon>
        <taxon>Eurotiomycetes</taxon>
        <taxon>Eurotiomycetidae</taxon>
        <taxon>Eurotiales</taxon>
        <taxon>Aspergillaceae</taxon>
        <taxon>Aspergillus</taxon>
        <taxon>Aspergillus subgen. Fumigati</taxon>
    </lineage>
</organism>
<dbReference type="GO" id="GO:0008757">
    <property type="term" value="F:S-adenosylmethionine-dependent methyltransferase activity"/>
    <property type="evidence" value="ECO:0007669"/>
    <property type="project" value="InterPro"/>
</dbReference>